<accession>A0A6J4MBE3</accession>
<organism evidence="2">
    <name type="scientific">uncultured Frankineae bacterium</name>
    <dbReference type="NCBI Taxonomy" id="437475"/>
    <lineage>
        <taxon>Bacteria</taxon>
        <taxon>Bacillati</taxon>
        <taxon>Actinomycetota</taxon>
        <taxon>Actinomycetes</taxon>
        <taxon>Frankiales</taxon>
        <taxon>environmental samples</taxon>
    </lineage>
</organism>
<feature type="transmembrane region" description="Helical" evidence="1">
    <location>
        <begin position="30"/>
        <end position="51"/>
    </location>
</feature>
<keyword evidence="1" id="KW-1133">Transmembrane helix</keyword>
<dbReference type="AlphaFoldDB" id="A0A6J4MBE3"/>
<evidence type="ECO:0008006" key="3">
    <source>
        <dbReference type="Google" id="ProtNLM"/>
    </source>
</evidence>
<keyword evidence="1" id="KW-0472">Membrane</keyword>
<proteinExistence type="predicted"/>
<feature type="transmembrane region" description="Helical" evidence="1">
    <location>
        <begin position="102"/>
        <end position="123"/>
    </location>
</feature>
<protein>
    <recommendedName>
        <fullName evidence="3">DUF4386 family protein</fullName>
    </recommendedName>
</protein>
<evidence type="ECO:0000256" key="1">
    <source>
        <dbReference type="SAM" id="Phobius"/>
    </source>
</evidence>
<sequence>MSATVETVTVPVQRGLPAATSRVPDLRRALLALAVAAAPLLQVAGMLPHPVLPETPAATLALVAQDPDGWFRMHALAASSAALSLVSALVLAGLVRGRGAGVATVGAALQSVGCALLVFAFAAEAHLWSLAADPSLDRAAVVPLVALEHGSPAMSALLLGFPLVGVGSVLLMSGLLRSRAVPRWQPALVLLGTLASIPAPPGSAVGPLLLAPAVVGLLALAVRVARSGGR</sequence>
<reference evidence="2" key="1">
    <citation type="submission" date="2020-02" db="EMBL/GenBank/DDBJ databases">
        <authorList>
            <person name="Meier V. D."/>
        </authorList>
    </citation>
    <scope>NUCLEOTIDE SEQUENCE</scope>
    <source>
        <strain evidence="2">AVDCRST_MAG07</strain>
    </source>
</reference>
<dbReference type="EMBL" id="CADCUB010000151">
    <property type="protein sequence ID" value="CAA9353266.1"/>
    <property type="molecule type" value="Genomic_DNA"/>
</dbReference>
<feature type="transmembrane region" description="Helical" evidence="1">
    <location>
        <begin position="184"/>
        <end position="201"/>
    </location>
</feature>
<feature type="transmembrane region" description="Helical" evidence="1">
    <location>
        <begin position="71"/>
        <end position="95"/>
    </location>
</feature>
<gene>
    <name evidence="2" type="ORF">AVDCRST_MAG07-3337</name>
</gene>
<keyword evidence="1" id="KW-0812">Transmembrane</keyword>
<feature type="transmembrane region" description="Helical" evidence="1">
    <location>
        <begin position="153"/>
        <end position="172"/>
    </location>
</feature>
<name>A0A6J4MBE3_9ACTN</name>
<evidence type="ECO:0000313" key="2">
    <source>
        <dbReference type="EMBL" id="CAA9353266.1"/>
    </source>
</evidence>